<sequence length="235" mass="25240">MDSDLFDLLRGGGGGHGGGMFGGIFGGHERHQQRKGQPTVQPLNVTLEDLYKGKTTKLELTKKVICKTCNGAGGKNGKSSKCNKCEGHGALMETRMVGPGLMQQCEKACSKCHGKGTTIAEKDKCDACSGDQTLTEQKDIEVNITPGMRDGQKIVFRNEGDQEPGIEAGDIVLELESALPAKPKAHPRGEEVSLHEYDERRYGGGSRREAYHGEEDDEMHECHGGVGGPGECAQQ</sequence>
<organism evidence="1 2">
    <name type="scientific">Panagrolaimus sp. ES5</name>
    <dbReference type="NCBI Taxonomy" id="591445"/>
    <lineage>
        <taxon>Eukaryota</taxon>
        <taxon>Metazoa</taxon>
        <taxon>Ecdysozoa</taxon>
        <taxon>Nematoda</taxon>
        <taxon>Chromadorea</taxon>
        <taxon>Rhabditida</taxon>
        <taxon>Tylenchina</taxon>
        <taxon>Panagrolaimomorpha</taxon>
        <taxon>Panagrolaimoidea</taxon>
        <taxon>Panagrolaimidae</taxon>
        <taxon>Panagrolaimus</taxon>
    </lineage>
</organism>
<protein>
    <submittedName>
        <fullName evidence="2">CR-type domain-containing protein</fullName>
    </submittedName>
</protein>
<accession>A0AC34G2Y7</accession>
<dbReference type="WBParaSite" id="ES5_v2.g24028.t1">
    <property type="protein sequence ID" value="ES5_v2.g24028.t1"/>
    <property type="gene ID" value="ES5_v2.g24028"/>
</dbReference>
<evidence type="ECO:0000313" key="2">
    <source>
        <dbReference type="WBParaSite" id="ES5_v2.g24028.t1"/>
    </source>
</evidence>
<evidence type="ECO:0000313" key="1">
    <source>
        <dbReference type="Proteomes" id="UP000887579"/>
    </source>
</evidence>
<reference evidence="2" key="1">
    <citation type="submission" date="2022-11" db="UniProtKB">
        <authorList>
            <consortium name="WormBaseParasite"/>
        </authorList>
    </citation>
    <scope>IDENTIFICATION</scope>
</reference>
<proteinExistence type="predicted"/>
<dbReference type="Proteomes" id="UP000887579">
    <property type="component" value="Unplaced"/>
</dbReference>
<name>A0AC34G2Y7_9BILA</name>